<keyword evidence="4" id="KW-0677">Repeat</keyword>
<dbReference type="SMART" id="SM00409">
    <property type="entry name" value="IG"/>
    <property type="match status" value="1"/>
</dbReference>
<dbReference type="InterPro" id="IPR003585">
    <property type="entry name" value="Neurexin-like"/>
</dbReference>
<evidence type="ECO:0000256" key="2">
    <source>
        <dbReference type="ARBA" id="ARBA00007810"/>
    </source>
</evidence>
<dbReference type="PANTHER" id="PTHR45889">
    <property type="entry name" value="IG-LIKE DOMAIN-CONTAINING PROTEIN"/>
    <property type="match status" value="1"/>
</dbReference>
<keyword evidence="3 8" id="KW-0812">Transmembrane</keyword>
<evidence type="ECO:0000256" key="5">
    <source>
        <dbReference type="ARBA" id="ARBA00022989"/>
    </source>
</evidence>
<evidence type="ECO:0000256" key="3">
    <source>
        <dbReference type="ARBA" id="ARBA00022692"/>
    </source>
</evidence>
<dbReference type="InterPro" id="IPR036179">
    <property type="entry name" value="Ig-like_dom_sf"/>
</dbReference>
<dbReference type="InterPro" id="IPR003598">
    <property type="entry name" value="Ig_sub2"/>
</dbReference>
<dbReference type="EMBL" id="CAAE01015002">
    <property type="protein sequence ID" value="CAG08909.1"/>
    <property type="molecule type" value="Genomic_DNA"/>
</dbReference>
<feature type="domain" description="Ig-like" evidence="9">
    <location>
        <begin position="16"/>
        <end position="101"/>
    </location>
</feature>
<dbReference type="AlphaFoldDB" id="Q4RRS3"/>
<dbReference type="PROSITE" id="PS50835">
    <property type="entry name" value="IG_LIKE"/>
    <property type="match status" value="1"/>
</dbReference>
<dbReference type="SMART" id="SM00408">
    <property type="entry name" value="IGc2"/>
    <property type="match status" value="1"/>
</dbReference>
<name>Q4RRS3_TETNG</name>
<evidence type="ECO:0000256" key="6">
    <source>
        <dbReference type="ARBA" id="ARBA00023136"/>
    </source>
</evidence>
<dbReference type="GO" id="GO:0007156">
    <property type="term" value="P:homophilic cell adhesion via plasma membrane adhesion molecules"/>
    <property type="evidence" value="ECO:0007669"/>
    <property type="project" value="TreeGrafter"/>
</dbReference>
<dbReference type="SUPFAM" id="SSF48726">
    <property type="entry name" value="Immunoglobulin"/>
    <property type="match status" value="1"/>
</dbReference>
<proteinExistence type="inferred from homology"/>
<evidence type="ECO:0000313" key="10">
    <source>
        <dbReference type="EMBL" id="CAG08909.1"/>
    </source>
</evidence>
<dbReference type="KEGG" id="tng:GSTEN00030033G001"/>
<organism evidence="10">
    <name type="scientific">Tetraodon nigroviridis</name>
    <name type="common">Spotted green pufferfish</name>
    <name type="synonym">Chelonodon nigroviridis</name>
    <dbReference type="NCBI Taxonomy" id="99883"/>
    <lineage>
        <taxon>Eukaryota</taxon>
        <taxon>Metazoa</taxon>
        <taxon>Chordata</taxon>
        <taxon>Craniata</taxon>
        <taxon>Vertebrata</taxon>
        <taxon>Euteleostomi</taxon>
        <taxon>Actinopterygii</taxon>
        <taxon>Neopterygii</taxon>
        <taxon>Teleostei</taxon>
        <taxon>Neoteleostei</taxon>
        <taxon>Acanthomorphata</taxon>
        <taxon>Eupercaria</taxon>
        <taxon>Tetraodontiformes</taxon>
        <taxon>Tetradontoidea</taxon>
        <taxon>Tetraodontidae</taxon>
        <taxon>Tetraodon</taxon>
    </lineage>
</organism>
<comment type="similarity">
    <text evidence="2">Belongs to the nectin family.</text>
</comment>
<evidence type="ECO:0000256" key="7">
    <source>
        <dbReference type="ARBA" id="ARBA00023319"/>
    </source>
</evidence>
<evidence type="ECO:0000259" key="9">
    <source>
        <dbReference type="PROSITE" id="PS50835"/>
    </source>
</evidence>
<feature type="non-terminal residue" evidence="10">
    <location>
        <position position="235"/>
    </location>
</feature>
<dbReference type="SMART" id="SM00294">
    <property type="entry name" value="4.1m"/>
    <property type="match status" value="1"/>
</dbReference>
<evidence type="ECO:0000256" key="1">
    <source>
        <dbReference type="ARBA" id="ARBA00004479"/>
    </source>
</evidence>
<sequence length="235" mass="25969">MTSTCKDDNLRKKDKPEVKIVVTYPEGLTREGDNLDLSCIAEGKPHPHQINWLRVDEDVPPHAVVTGSDLYIENLNKSYNGTYRCVASNSVGEAYDDYVLYVYDAPTTSPTPTTNPVNTQGTVRPHLLSLSQQDSGEQGEGRKGWEVWEAIYWIPGRAKEAPQKIDHAVIGGVVAVVMFAILCALIVLGRYFARHKGTYFTHEAKGADDAADADTAIINAEGGHNNTDEKKEYYI</sequence>
<keyword evidence="7" id="KW-0393">Immunoglobulin domain</keyword>
<dbReference type="GO" id="GO:0045202">
    <property type="term" value="C:synapse"/>
    <property type="evidence" value="ECO:0007669"/>
    <property type="project" value="TreeGrafter"/>
</dbReference>
<evidence type="ECO:0000256" key="8">
    <source>
        <dbReference type="SAM" id="Phobius"/>
    </source>
</evidence>
<comment type="subcellular location">
    <subcellularLocation>
        <location evidence="1">Membrane</location>
        <topology evidence="1">Single-pass type I membrane protein</topology>
    </subcellularLocation>
</comment>
<dbReference type="FunFam" id="2.60.40.10:FF:000200">
    <property type="entry name" value="cell adhesion molecule 1 isoform X1"/>
    <property type="match status" value="1"/>
</dbReference>
<dbReference type="InterPro" id="IPR003599">
    <property type="entry name" value="Ig_sub"/>
</dbReference>
<reference evidence="10" key="2">
    <citation type="submission" date="2004-02" db="EMBL/GenBank/DDBJ databases">
        <authorList>
            <consortium name="Genoscope"/>
            <consortium name="Whitehead Institute Centre for Genome Research"/>
        </authorList>
    </citation>
    <scope>NUCLEOTIDE SEQUENCE</scope>
</reference>
<dbReference type="GO" id="GO:0042271">
    <property type="term" value="P:susceptibility to natural killer cell mediated cytotoxicity"/>
    <property type="evidence" value="ECO:0007669"/>
    <property type="project" value="TreeGrafter"/>
</dbReference>
<dbReference type="OrthoDB" id="5843397at2759"/>
<keyword evidence="6 8" id="KW-0472">Membrane</keyword>
<dbReference type="GO" id="GO:0005886">
    <property type="term" value="C:plasma membrane"/>
    <property type="evidence" value="ECO:0007669"/>
    <property type="project" value="TreeGrafter"/>
</dbReference>
<dbReference type="Pfam" id="PF13927">
    <property type="entry name" value="Ig_3"/>
    <property type="match status" value="1"/>
</dbReference>
<dbReference type="InterPro" id="IPR013783">
    <property type="entry name" value="Ig-like_fold"/>
</dbReference>
<keyword evidence="5 8" id="KW-1133">Transmembrane helix</keyword>
<dbReference type="GO" id="GO:0043005">
    <property type="term" value="C:neuron projection"/>
    <property type="evidence" value="ECO:0007669"/>
    <property type="project" value="TreeGrafter"/>
</dbReference>
<evidence type="ECO:0000256" key="4">
    <source>
        <dbReference type="ARBA" id="ARBA00022737"/>
    </source>
</evidence>
<gene>
    <name evidence="10" type="ORF">GSTENG00030033001</name>
</gene>
<dbReference type="GO" id="GO:0005102">
    <property type="term" value="F:signaling receptor binding"/>
    <property type="evidence" value="ECO:0007669"/>
    <property type="project" value="TreeGrafter"/>
</dbReference>
<feature type="transmembrane region" description="Helical" evidence="8">
    <location>
        <begin position="168"/>
        <end position="188"/>
    </location>
</feature>
<dbReference type="GO" id="GO:0051606">
    <property type="term" value="P:detection of stimulus"/>
    <property type="evidence" value="ECO:0007669"/>
    <property type="project" value="TreeGrafter"/>
</dbReference>
<protein>
    <submittedName>
        <fullName evidence="10">Chromosome 16 SCAF15002, whole genome shotgun sequence</fullName>
    </submittedName>
</protein>
<reference evidence="10" key="1">
    <citation type="journal article" date="2004" name="Nature">
        <title>Genome duplication in the teleost fish Tetraodon nigroviridis reveals the early vertebrate proto-karyotype.</title>
        <authorList>
            <person name="Jaillon O."/>
            <person name="Aury J.-M."/>
            <person name="Brunet F."/>
            <person name="Petit J.-L."/>
            <person name="Stange-Thomann N."/>
            <person name="Mauceli E."/>
            <person name="Bouneau L."/>
            <person name="Fischer C."/>
            <person name="Ozouf-Costaz C."/>
            <person name="Bernot A."/>
            <person name="Nicaud S."/>
            <person name="Jaffe D."/>
            <person name="Fisher S."/>
            <person name="Lutfalla G."/>
            <person name="Dossat C."/>
            <person name="Segurens B."/>
            <person name="Dasilva C."/>
            <person name="Salanoubat M."/>
            <person name="Levy M."/>
            <person name="Boudet N."/>
            <person name="Castellano S."/>
            <person name="Anthouard V."/>
            <person name="Jubin C."/>
            <person name="Castelli V."/>
            <person name="Katinka M."/>
            <person name="Vacherie B."/>
            <person name="Biemont C."/>
            <person name="Skalli Z."/>
            <person name="Cattolico L."/>
            <person name="Poulain J."/>
            <person name="De Berardinis V."/>
            <person name="Cruaud C."/>
            <person name="Duprat S."/>
            <person name="Brottier P."/>
            <person name="Coutanceau J.-P."/>
            <person name="Gouzy J."/>
            <person name="Parra G."/>
            <person name="Lardier G."/>
            <person name="Chapple C."/>
            <person name="McKernan K.J."/>
            <person name="McEwan P."/>
            <person name="Bosak S."/>
            <person name="Kellis M."/>
            <person name="Volff J.-N."/>
            <person name="Guigo R."/>
            <person name="Zody M.C."/>
            <person name="Mesirov J."/>
            <person name="Lindblad-Toh K."/>
            <person name="Birren B."/>
            <person name="Nusbaum C."/>
            <person name="Kahn D."/>
            <person name="Robinson-Rechavi M."/>
            <person name="Laudet V."/>
            <person name="Schachter V."/>
            <person name="Quetier F."/>
            <person name="Saurin W."/>
            <person name="Scarpelli C."/>
            <person name="Wincker P."/>
            <person name="Lander E.S."/>
            <person name="Weissenbach J."/>
            <person name="Roest Crollius H."/>
        </authorList>
    </citation>
    <scope>NUCLEOTIDE SEQUENCE [LARGE SCALE GENOMIC DNA]</scope>
</reference>
<dbReference type="PANTHER" id="PTHR45889:SF2">
    <property type="entry name" value="CELL ADHESION MOLECULE 1"/>
    <property type="match status" value="1"/>
</dbReference>
<dbReference type="Gene3D" id="2.60.40.10">
    <property type="entry name" value="Immunoglobulins"/>
    <property type="match status" value="1"/>
</dbReference>
<accession>Q4RRS3</accession>
<dbReference type="GO" id="GO:0008037">
    <property type="term" value="P:cell recognition"/>
    <property type="evidence" value="ECO:0007669"/>
    <property type="project" value="TreeGrafter"/>
</dbReference>
<dbReference type="InterPro" id="IPR007110">
    <property type="entry name" value="Ig-like_dom"/>
</dbReference>